<sequence>MQQREQQQGVSGTPSGMSGPVVPKASVPHPVTIKGPLSSSASVVKTWEPQPDFTWTRVLSVQLVERILEMRDLVGGDDVKADDDDVFLLRKTHDLEKKLGYALFC</sequence>
<feature type="region of interest" description="Disordered" evidence="1">
    <location>
        <begin position="1"/>
        <end position="30"/>
    </location>
</feature>
<dbReference type="Proteomes" id="UP000678499">
    <property type="component" value="Unassembled WGS sequence"/>
</dbReference>
<organism evidence="2">
    <name type="scientific">Notodromas monacha</name>
    <dbReference type="NCBI Taxonomy" id="399045"/>
    <lineage>
        <taxon>Eukaryota</taxon>
        <taxon>Metazoa</taxon>
        <taxon>Ecdysozoa</taxon>
        <taxon>Arthropoda</taxon>
        <taxon>Crustacea</taxon>
        <taxon>Oligostraca</taxon>
        <taxon>Ostracoda</taxon>
        <taxon>Podocopa</taxon>
        <taxon>Podocopida</taxon>
        <taxon>Cypridocopina</taxon>
        <taxon>Cypridoidea</taxon>
        <taxon>Cyprididae</taxon>
        <taxon>Notodromas</taxon>
    </lineage>
</organism>
<proteinExistence type="predicted"/>
<dbReference type="EMBL" id="OA886649">
    <property type="protein sequence ID" value="CAD7282972.1"/>
    <property type="molecule type" value="Genomic_DNA"/>
</dbReference>
<feature type="compositionally biased region" description="Polar residues" evidence="1">
    <location>
        <begin position="1"/>
        <end position="16"/>
    </location>
</feature>
<gene>
    <name evidence="2" type="ORF">NMOB1V02_LOCUS10590</name>
</gene>
<evidence type="ECO:0000313" key="3">
    <source>
        <dbReference type="Proteomes" id="UP000678499"/>
    </source>
</evidence>
<dbReference type="EMBL" id="CAJPEX010004612">
    <property type="protein sequence ID" value="CAG0923124.1"/>
    <property type="molecule type" value="Genomic_DNA"/>
</dbReference>
<reference evidence="2" key="1">
    <citation type="submission" date="2020-11" db="EMBL/GenBank/DDBJ databases">
        <authorList>
            <person name="Tran Van P."/>
        </authorList>
    </citation>
    <scope>NUCLEOTIDE SEQUENCE</scope>
</reference>
<evidence type="ECO:0000256" key="1">
    <source>
        <dbReference type="SAM" id="MobiDB-lite"/>
    </source>
</evidence>
<protein>
    <submittedName>
        <fullName evidence="2">Uncharacterized protein</fullName>
    </submittedName>
</protein>
<evidence type="ECO:0000313" key="2">
    <source>
        <dbReference type="EMBL" id="CAD7282972.1"/>
    </source>
</evidence>
<name>A0A7R9GHS6_9CRUS</name>
<keyword evidence="3" id="KW-1185">Reference proteome</keyword>
<dbReference type="AlphaFoldDB" id="A0A7R9GHS6"/>
<accession>A0A7R9GHS6</accession>